<proteinExistence type="predicted"/>
<feature type="transmembrane region" description="Helical" evidence="1">
    <location>
        <begin position="7"/>
        <end position="28"/>
    </location>
</feature>
<gene>
    <name evidence="2" type="ORF">B296_00049601</name>
</gene>
<dbReference type="Proteomes" id="UP000287651">
    <property type="component" value="Unassembled WGS sequence"/>
</dbReference>
<protein>
    <submittedName>
        <fullName evidence="2">Uncharacterized protein</fullName>
    </submittedName>
</protein>
<sequence length="74" mass="8459">MAVQWVLVVHVVVTMLVVVSLLCGHWPIFSGTFVEKIHYFLTFGAYDYFLFLGGGCGCSPPYRLGGRGYRWRRQ</sequence>
<dbReference type="AlphaFoldDB" id="A0A426YMM7"/>
<keyword evidence="1" id="KW-1133">Transmembrane helix</keyword>
<evidence type="ECO:0000313" key="3">
    <source>
        <dbReference type="Proteomes" id="UP000287651"/>
    </source>
</evidence>
<dbReference type="EMBL" id="AMZH03011384">
    <property type="protein sequence ID" value="RRT52972.1"/>
    <property type="molecule type" value="Genomic_DNA"/>
</dbReference>
<evidence type="ECO:0000256" key="1">
    <source>
        <dbReference type="SAM" id="Phobius"/>
    </source>
</evidence>
<keyword evidence="1" id="KW-0472">Membrane</keyword>
<feature type="transmembrane region" description="Helical" evidence="1">
    <location>
        <begin position="48"/>
        <end position="65"/>
    </location>
</feature>
<accession>A0A426YMM7</accession>
<organism evidence="2 3">
    <name type="scientific">Ensete ventricosum</name>
    <name type="common">Abyssinian banana</name>
    <name type="synonym">Musa ensete</name>
    <dbReference type="NCBI Taxonomy" id="4639"/>
    <lineage>
        <taxon>Eukaryota</taxon>
        <taxon>Viridiplantae</taxon>
        <taxon>Streptophyta</taxon>
        <taxon>Embryophyta</taxon>
        <taxon>Tracheophyta</taxon>
        <taxon>Spermatophyta</taxon>
        <taxon>Magnoliopsida</taxon>
        <taxon>Liliopsida</taxon>
        <taxon>Zingiberales</taxon>
        <taxon>Musaceae</taxon>
        <taxon>Ensete</taxon>
    </lineage>
</organism>
<name>A0A426YMM7_ENSVE</name>
<reference evidence="2 3" key="1">
    <citation type="journal article" date="2014" name="Agronomy (Basel)">
        <title>A Draft Genome Sequence for Ensete ventricosum, the Drought-Tolerant Tree Against Hunger.</title>
        <authorList>
            <person name="Harrison J."/>
            <person name="Moore K.A."/>
            <person name="Paszkiewicz K."/>
            <person name="Jones T."/>
            <person name="Grant M."/>
            <person name="Ambacheew D."/>
            <person name="Muzemil S."/>
            <person name="Studholme D.J."/>
        </authorList>
    </citation>
    <scope>NUCLEOTIDE SEQUENCE [LARGE SCALE GENOMIC DNA]</scope>
</reference>
<comment type="caution">
    <text evidence="2">The sequence shown here is derived from an EMBL/GenBank/DDBJ whole genome shotgun (WGS) entry which is preliminary data.</text>
</comment>
<evidence type="ECO:0000313" key="2">
    <source>
        <dbReference type="EMBL" id="RRT52972.1"/>
    </source>
</evidence>
<keyword evidence="1" id="KW-0812">Transmembrane</keyword>